<reference evidence="1 2" key="1">
    <citation type="submission" date="2016-11" db="EMBL/GenBank/DDBJ databases">
        <authorList>
            <person name="Jaros S."/>
            <person name="Januszkiewicz K."/>
            <person name="Wedrychowicz H."/>
        </authorList>
    </citation>
    <scope>NUCLEOTIDE SEQUENCE [LARGE SCALE GENOMIC DNA]</scope>
    <source>
        <strain evidence="1 2">DSM 26897</strain>
    </source>
</reference>
<dbReference type="RefSeq" id="WP_073044930.1">
    <property type="nucleotide sequence ID" value="NZ_FQUO01000012.1"/>
</dbReference>
<name>A0A1M5EJI4_9BACT</name>
<proteinExistence type="predicted"/>
<keyword evidence="2" id="KW-1185">Reference proteome</keyword>
<organism evidence="1 2">
    <name type="scientific">Cnuella takakiae</name>
    <dbReference type="NCBI Taxonomy" id="1302690"/>
    <lineage>
        <taxon>Bacteria</taxon>
        <taxon>Pseudomonadati</taxon>
        <taxon>Bacteroidota</taxon>
        <taxon>Chitinophagia</taxon>
        <taxon>Chitinophagales</taxon>
        <taxon>Chitinophagaceae</taxon>
        <taxon>Cnuella</taxon>
    </lineage>
</organism>
<sequence length="194" mass="21638">MQRFYHHEVQQYEGLLQLLNGLFEKYNTRDPDVLPALQAWLDKAIATYRGMGKSGLENMALSWKADLVTALRNINPATLERVTQHRYQMQVAIAYRLLQAAGAQLQSDLQGCRQNLDAARSLAAQLVTAALQNGVVTDEQLEAAASQEALEELWKDMAADAGIALGQKRLLMQVSRYDVWILLEEILASIAEPA</sequence>
<dbReference type="EMBL" id="FQUO01000012">
    <property type="protein sequence ID" value="SHF79222.1"/>
    <property type="molecule type" value="Genomic_DNA"/>
</dbReference>
<dbReference type="OrthoDB" id="1246943at2"/>
<accession>A0A1M5EJI4</accession>
<dbReference type="STRING" id="1302690.BUE76_04230"/>
<dbReference type="AlphaFoldDB" id="A0A1M5EJI4"/>
<evidence type="ECO:0000313" key="1">
    <source>
        <dbReference type="EMBL" id="SHF79222.1"/>
    </source>
</evidence>
<evidence type="ECO:0000313" key="2">
    <source>
        <dbReference type="Proteomes" id="UP000184368"/>
    </source>
</evidence>
<dbReference type="Proteomes" id="UP000184368">
    <property type="component" value="Unassembled WGS sequence"/>
</dbReference>
<protein>
    <submittedName>
        <fullName evidence="1">Uncharacterized protein</fullName>
    </submittedName>
</protein>
<gene>
    <name evidence="1" type="ORF">SAMN05444008_11266</name>
</gene>